<accession>A0A1I5E2K0</accession>
<dbReference type="EMBL" id="FOVM01000014">
    <property type="protein sequence ID" value="SFO05728.1"/>
    <property type="molecule type" value="Genomic_DNA"/>
</dbReference>
<dbReference type="InterPro" id="IPR025646">
    <property type="entry name" value="DUF4350"/>
</dbReference>
<dbReference type="Proteomes" id="UP000198867">
    <property type="component" value="Unassembled WGS sequence"/>
</dbReference>
<evidence type="ECO:0000313" key="3">
    <source>
        <dbReference type="EMBL" id="SFO05728.1"/>
    </source>
</evidence>
<organism evidence="3 4">
    <name type="scientific">Mycetocola miduiensis</name>
    <dbReference type="NCBI Taxonomy" id="995034"/>
    <lineage>
        <taxon>Bacteria</taxon>
        <taxon>Bacillati</taxon>
        <taxon>Actinomycetota</taxon>
        <taxon>Actinomycetes</taxon>
        <taxon>Micrococcales</taxon>
        <taxon>Microbacteriaceae</taxon>
        <taxon>Mycetocola</taxon>
    </lineage>
</organism>
<feature type="transmembrane region" description="Helical" evidence="1">
    <location>
        <begin position="30"/>
        <end position="49"/>
    </location>
</feature>
<dbReference type="OrthoDB" id="5241668at2"/>
<evidence type="ECO:0000259" key="2">
    <source>
        <dbReference type="Pfam" id="PF14258"/>
    </source>
</evidence>
<keyword evidence="1" id="KW-1133">Transmembrane helix</keyword>
<dbReference type="STRING" id="995034.SAMN05216219_3249"/>
<gene>
    <name evidence="3" type="ORF">SAMN05216219_3249</name>
</gene>
<evidence type="ECO:0000256" key="1">
    <source>
        <dbReference type="SAM" id="Phobius"/>
    </source>
</evidence>
<dbReference type="AlphaFoldDB" id="A0A1I5E2K0"/>
<keyword evidence="4" id="KW-1185">Reference proteome</keyword>
<protein>
    <recommendedName>
        <fullName evidence="2">DUF4350 domain-containing protein</fullName>
    </recommendedName>
</protein>
<name>A0A1I5E2K0_9MICO</name>
<sequence>MSTTTRIEPPVSTDDRVLTPRARTVARRGLFWAGVAGVCLVVVVASMLLTRGGATSGLLLDPADPAPTGAKAIAEVLRNQGVDVILPDGYDEALAASSEPGTTLALYDPSGYLAGDRLTELAGVAGDVVLLSPGFRHLQAVAPAVRAAGPADQYTPLDADCGDGAAARAGTISPGSTFADSEGSDAIRCFPADTGGFGLLGIQDGSDRIWVLGPSDALSNDLVLLHGNAALGLGLLGGSDRLVWYLPSIADVEASGPPSLAELTPTWLVPVTSLCAITVLVAMFWRGRRFGPLVAEDLPVTVPAGETMEGRSRLYQRSAARTRAVDALRIGAVGRLGDALGLSRHASVGEVSDAVASALGRNPGEVRGILLDDLPGSERDVVALSDTLRDLESAVAAAVDPRPPTRPR</sequence>
<keyword evidence="1" id="KW-0472">Membrane</keyword>
<feature type="domain" description="DUF4350" evidence="2">
    <location>
        <begin position="63"/>
        <end position="236"/>
    </location>
</feature>
<dbReference type="Pfam" id="PF14258">
    <property type="entry name" value="DUF4350"/>
    <property type="match status" value="1"/>
</dbReference>
<dbReference type="RefSeq" id="WP_090713314.1">
    <property type="nucleotide sequence ID" value="NZ_FOVM01000014.1"/>
</dbReference>
<reference evidence="4" key="1">
    <citation type="submission" date="2016-10" db="EMBL/GenBank/DDBJ databases">
        <authorList>
            <person name="Varghese N."/>
            <person name="Submissions S."/>
        </authorList>
    </citation>
    <scope>NUCLEOTIDE SEQUENCE [LARGE SCALE GENOMIC DNA]</scope>
    <source>
        <strain evidence="4">CGMCC 1.11101</strain>
    </source>
</reference>
<proteinExistence type="predicted"/>
<evidence type="ECO:0000313" key="4">
    <source>
        <dbReference type="Proteomes" id="UP000198867"/>
    </source>
</evidence>
<keyword evidence="1" id="KW-0812">Transmembrane</keyword>